<dbReference type="Proteomes" id="UP000284177">
    <property type="component" value="Unassembled WGS sequence"/>
</dbReference>
<evidence type="ECO:0000313" key="3">
    <source>
        <dbReference type="Proteomes" id="UP000284177"/>
    </source>
</evidence>
<organism evidence="2 3">
    <name type="scientific">Thermohalobacter berrensis</name>
    <dbReference type="NCBI Taxonomy" id="99594"/>
    <lineage>
        <taxon>Bacteria</taxon>
        <taxon>Bacillati</taxon>
        <taxon>Bacillota</taxon>
        <taxon>Tissierellia</taxon>
        <taxon>Tissierellales</taxon>
        <taxon>Thermohalobacteraceae</taxon>
        <taxon>Thermohalobacter</taxon>
    </lineage>
</organism>
<dbReference type="Pfam" id="PF00882">
    <property type="entry name" value="Zn_dep_PLPC"/>
    <property type="match status" value="1"/>
</dbReference>
<comment type="caution">
    <text evidence="2">The sequence shown here is derived from an EMBL/GenBank/DDBJ whole genome shotgun (WGS) entry which is preliminary data.</text>
</comment>
<dbReference type="AlphaFoldDB" id="A0A419SU17"/>
<protein>
    <recommendedName>
        <fullName evidence="1">Phospholipase C/D domain-containing protein</fullName>
    </recommendedName>
</protein>
<dbReference type="InterPro" id="IPR029002">
    <property type="entry name" value="PLPC/GPLD1"/>
</dbReference>
<dbReference type="RefSeq" id="WP_120170740.1">
    <property type="nucleotide sequence ID" value="NZ_MCIB01000040.1"/>
</dbReference>
<name>A0A419SU17_9FIRM</name>
<proteinExistence type="predicted"/>
<reference evidence="2 3" key="1">
    <citation type="submission" date="2016-08" db="EMBL/GenBank/DDBJ databases">
        <title>Novel Firmicutes and Novel Genomes.</title>
        <authorList>
            <person name="Poppleton D.I."/>
            <person name="Gribaldo S."/>
        </authorList>
    </citation>
    <scope>NUCLEOTIDE SEQUENCE [LARGE SCALE GENOMIC DNA]</scope>
    <source>
        <strain evidence="2 3">CTT3</strain>
    </source>
</reference>
<keyword evidence="3" id="KW-1185">Reference proteome</keyword>
<evidence type="ECO:0000259" key="1">
    <source>
        <dbReference type="Pfam" id="PF00882"/>
    </source>
</evidence>
<dbReference type="OrthoDB" id="2878022at2"/>
<dbReference type="EMBL" id="MCIB01000040">
    <property type="protein sequence ID" value="RKD28773.1"/>
    <property type="molecule type" value="Genomic_DNA"/>
</dbReference>
<evidence type="ECO:0000313" key="2">
    <source>
        <dbReference type="EMBL" id="RKD28773.1"/>
    </source>
</evidence>
<feature type="domain" description="Phospholipase C/D" evidence="1">
    <location>
        <begin position="5"/>
        <end position="136"/>
    </location>
</feature>
<sequence length="192" mass="22620">MLINTHKLISSFIYDFIRVETNIEIDKNYFKYGNMKPDFTYGLFNRSHTLKDSFGFVIEKANNLISSKDITTKQFSSELGVICHFTSDFFCTPHYYKDGEYSKLLDHINYEYNLHNKLKEVDKKFFLDFYKKRINNIKTNSIGEIILLLNENYSRIRPNMDNDIYFAIMASSLVSKLVVENAYLFTDKKIAA</sequence>
<gene>
    <name evidence="2" type="ORF">BET03_06965</name>
</gene>
<accession>A0A419SU17</accession>